<keyword evidence="4" id="KW-0732">Signal</keyword>
<keyword evidence="8 9" id="KW-0449">Lipoprotein</keyword>
<keyword evidence="10" id="KW-1185">Reference proteome</keyword>
<evidence type="ECO:0000256" key="3">
    <source>
        <dbReference type="ARBA" id="ARBA00008719"/>
    </source>
</evidence>
<accession>A0ABM6PUW3</accession>
<evidence type="ECO:0000256" key="4">
    <source>
        <dbReference type="ARBA" id="ARBA00022729"/>
    </source>
</evidence>
<dbReference type="Pfam" id="PF01441">
    <property type="entry name" value="Lipoprotein_6"/>
    <property type="match status" value="1"/>
</dbReference>
<keyword evidence="6" id="KW-0564">Palmitate</keyword>
<dbReference type="InterPro" id="IPR036437">
    <property type="entry name" value="OspC-like_sf"/>
</dbReference>
<evidence type="ECO:0000256" key="6">
    <source>
        <dbReference type="ARBA" id="ARBA00023139"/>
    </source>
</evidence>
<evidence type="ECO:0000256" key="1">
    <source>
        <dbReference type="ARBA" id="ARBA00003932"/>
    </source>
</evidence>
<keyword evidence="9" id="KW-0614">Plasmid</keyword>
<comment type="subcellular location">
    <subcellularLocation>
        <location evidence="2">Cell outer membrane</location>
        <topology evidence="2">Lipid-anchor</topology>
    </subcellularLocation>
</comment>
<name>A0ABM6PUW3_9SPIR</name>
<organism evidence="9 10">
    <name type="scientific">Borrelia miyamotoi</name>
    <dbReference type="NCBI Taxonomy" id="47466"/>
    <lineage>
        <taxon>Bacteria</taxon>
        <taxon>Pseudomonadati</taxon>
        <taxon>Spirochaetota</taxon>
        <taxon>Spirochaetia</taxon>
        <taxon>Spirochaetales</taxon>
        <taxon>Borreliaceae</taxon>
        <taxon>Borrelia</taxon>
    </lineage>
</organism>
<evidence type="ECO:0000256" key="8">
    <source>
        <dbReference type="ARBA" id="ARBA00023288"/>
    </source>
</evidence>
<evidence type="ECO:0000256" key="7">
    <source>
        <dbReference type="ARBA" id="ARBA00023237"/>
    </source>
</evidence>
<evidence type="ECO:0000256" key="2">
    <source>
        <dbReference type="ARBA" id="ARBA00004459"/>
    </source>
</evidence>
<geneLocation type="plasmid" evidence="9 10">
    <name>pYekat-1-lp41</name>
</geneLocation>
<evidence type="ECO:0000256" key="5">
    <source>
        <dbReference type="ARBA" id="ARBA00023136"/>
    </source>
</evidence>
<keyword evidence="5" id="KW-0472">Membrane</keyword>
<evidence type="ECO:0000313" key="9">
    <source>
        <dbReference type="EMBL" id="ATQ16577.2"/>
    </source>
</evidence>
<comment type="similarity">
    <text evidence="3">Belongs to the variable small protein (Vsp) family.</text>
</comment>
<dbReference type="EMBL" id="CP024336">
    <property type="protein sequence ID" value="ATQ16577.2"/>
    <property type="molecule type" value="Genomic_DNA"/>
</dbReference>
<dbReference type="PROSITE" id="PS51257">
    <property type="entry name" value="PROKAR_LIPOPROTEIN"/>
    <property type="match status" value="1"/>
</dbReference>
<reference evidence="9" key="1">
    <citation type="submission" date="2022-12" db="EMBL/GenBank/DDBJ databases">
        <title>Whole genome sequencing of Borrelia miyamotoi strains isolated at the Russian territory.</title>
        <authorList>
            <person name="Kuleshov K.V."/>
            <person name="Platonov A.E."/>
            <person name="Goptar I.A."/>
            <person name="Shipulin G.A."/>
            <person name="Markelov M.L."/>
            <person name="Koetsveld J."/>
            <person name="Kolyasnikova N.M."/>
            <person name="Sarksyan D.S."/>
            <person name="Toporkova M.G."/>
            <person name="Hovius J.W."/>
        </authorList>
    </citation>
    <scope>NUCLEOTIDE SEQUENCE</scope>
    <source>
        <strain evidence="9">Yekat-1</strain>
        <plasmid evidence="9">pYekat-1-lp41</plasmid>
    </source>
</reference>
<dbReference type="SUPFAM" id="SSF63515">
    <property type="entry name" value="Outer surface protein C (OspC)"/>
    <property type="match status" value="1"/>
</dbReference>
<gene>
    <name evidence="9" type="ORF">CNO13_05210</name>
</gene>
<comment type="function">
    <text evidence="1">The Vlp and Vsp proteins are antigenically distinct proteins, only one vlp or vsp gene is transcriptionally active at any one time. Switching between these genes is a mechanism of host immune response evasion.</text>
</comment>
<dbReference type="Gene3D" id="1.20.120.240">
    <property type="entry name" value="Lipoprotein, type 6"/>
    <property type="match status" value="1"/>
</dbReference>
<sequence length="214" mass="22529">MKKRKTLSAIIMTLFLIINIVMISCGSGGPAPKEGQASKADGTVIDLKTVSKKIKDAVDFATSVKEVETLVKSVNELAKAIGKKIQQNTDTLGTDGAHNGSLVAGAFQMVLTVKTKLETLATLDGISTELKTKVNDSKSKAEAFISKVKTKHSDLGKEGVTDEHAKHAIDVSSGTKDKGASELGELNTAIDDLLSVAKEAIEAAIKELTVPVKI</sequence>
<proteinExistence type="inferred from homology"/>
<protein>
    <submittedName>
        <fullName evidence="9">Vsp/OspC family lipoprotein</fullName>
    </submittedName>
</protein>
<dbReference type="Proteomes" id="UP000230633">
    <property type="component" value="Plasmid pYekat-1-lp41"/>
</dbReference>
<evidence type="ECO:0000313" key="10">
    <source>
        <dbReference type="Proteomes" id="UP000230633"/>
    </source>
</evidence>
<keyword evidence="7" id="KW-0998">Cell outer membrane</keyword>
<dbReference type="InterPro" id="IPR001800">
    <property type="entry name" value="Lipoprotein_OspC"/>
</dbReference>
<dbReference type="RefSeq" id="WP_157774286.1">
    <property type="nucleotide sequence ID" value="NZ_CP024336.2"/>
</dbReference>